<feature type="transmembrane region" description="Helical" evidence="6">
    <location>
        <begin position="614"/>
        <end position="640"/>
    </location>
</feature>
<feature type="transmembrane region" description="Helical" evidence="6">
    <location>
        <begin position="225"/>
        <end position="249"/>
    </location>
</feature>
<evidence type="ECO:0000313" key="8">
    <source>
        <dbReference type="EMBL" id="QJC53276.1"/>
    </source>
</evidence>
<evidence type="ECO:0000256" key="3">
    <source>
        <dbReference type="ARBA" id="ARBA00022692"/>
    </source>
</evidence>
<organism evidence="8 9">
    <name type="scientific">Paenibacillus albicereus</name>
    <dbReference type="NCBI Taxonomy" id="2726185"/>
    <lineage>
        <taxon>Bacteria</taxon>
        <taxon>Bacillati</taxon>
        <taxon>Bacillota</taxon>
        <taxon>Bacilli</taxon>
        <taxon>Bacillales</taxon>
        <taxon>Paenibacillaceae</taxon>
        <taxon>Paenibacillus</taxon>
    </lineage>
</organism>
<dbReference type="Pfam" id="PF02687">
    <property type="entry name" value="FtsX"/>
    <property type="match status" value="1"/>
</dbReference>
<feature type="transmembrane region" description="Helical" evidence="6">
    <location>
        <begin position="105"/>
        <end position="124"/>
    </location>
</feature>
<reference evidence="8 9" key="1">
    <citation type="submission" date="2020-04" db="EMBL/GenBank/DDBJ databases">
        <title>Novel Paenibacillus strain UniB2 isolated from commercial digestive syrup.</title>
        <authorList>
            <person name="Thorat V."/>
            <person name="Kirdat K."/>
            <person name="Tiwarekar B."/>
            <person name="Yadav A."/>
        </authorList>
    </citation>
    <scope>NUCLEOTIDE SEQUENCE [LARGE SCALE GENOMIC DNA]</scope>
    <source>
        <strain evidence="8 9">UniB2</strain>
    </source>
</reference>
<accession>A0A6H2H1I1</accession>
<feature type="transmembrane region" description="Helical" evidence="6">
    <location>
        <begin position="284"/>
        <end position="305"/>
    </location>
</feature>
<comment type="subcellular location">
    <subcellularLocation>
        <location evidence="1 6">Cell membrane</location>
        <topology evidence="1 6">Multi-pass membrane protein</topology>
    </subcellularLocation>
</comment>
<dbReference type="Proteomes" id="UP000502136">
    <property type="component" value="Chromosome"/>
</dbReference>
<dbReference type="AlphaFoldDB" id="A0A6H2H1I1"/>
<keyword evidence="3 6" id="KW-0812">Transmembrane</keyword>
<dbReference type="RefSeq" id="WP_168908817.1">
    <property type="nucleotide sequence ID" value="NZ_CP051428.1"/>
</dbReference>
<keyword evidence="2 6" id="KW-1003">Cell membrane</keyword>
<evidence type="ECO:0000256" key="2">
    <source>
        <dbReference type="ARBA" id="ARBA00022475"/>
    </source>
</evidence>
<dbReference type="InterPro" id="IPR052536">
    <property type="entry name" value="ABC-4_Integral_Memb_Prot"/>
</dbReference>
<dbReference type="InterPro" id="IPR027022">
    <property type="entry name" value="ABC_permease_BceB-typ"/>
</dbReference>
<keyword evidence="6" id="KW-0813">Transport</keyword>
<evidence type="ECO:0000313" key="9">
    <source>
        <dbReference type="Proteomes" id="UP000502136"/>
    </source>
</evidence>
<proteinExistence type="inferred from homology"/>
<feature type="transmembrane region" description="Helical" evidence="6">
    <location>
        <begin position="156"/>
        <end position="177"/>
    </location>
</feature>
<feature type="domain" description="ABC3 transporter permease C-terminal" evidence="7">
    <location>
        <begin position="63"/>
        <end position="181"/>
    </location>
</feature>
<sequence length="650" mass="71775">MTFRSLALNNIRGNWRSYAAFFLSSVFSVLIFYLYASFLLHPDVVNGKIAQAQRVEKMMEICLYLIIIFSFFFVLYSSSAFVKTRKKEFGLLTLFGTTRGQLRKMVVYESLAVAALSIAAGLGLGILLSKLFILALGVLIGTDVPIRFLVPGQAVLLTAGGFLLVFFVISLLSAMRVGRTEIIDLLGEGRRPKRPPAFSPLLSAVAAVSLAAGYGMAALATAQTFIVLALPIIGLTVLGTYFLYTQLSVAVIRLLQRRKSFYYKGTNLLAISQLAFRIKDNARILFVVTVLGAIVMSAASTVYVFQKVQRDQILEFTPYTVGYVEQGEGHSVMDPAKAEALLEQEGGAVKERVEVKGLLAAGLNGEGTRWTAESPGEAMIVSLRDYNREAKRMGLPERSFAEDAAGTGFLVQPYRDMEAEERGESELQGRIGDAPLRLKLEETAYGTVMSPVAQANWLLVVPDGQLEQWMAAAPASAALTFRGFELADWEQRLDDVKRFSDALTPAGKEQAQTYRVSEYVQMRQAIGLTVFIGLFISALFFIASGSLLYFKLFTELQEDRSQFRALNRIGLTAGELRRTVGVQVGLLYLVPCLVGIVHSLFAMQPLGMLLRQPVWMYGLVVMGVYILMQAAYCLISWITYTRSIVRESRS</sequence>
<keyword evidence="9" id="KW-1185">Reference proteome</keyword>
<evidence type="ECO:0000256" key="1">
    <source>
        <dbReference type="ARBA" id="ARBA00004651"/>
    </source>
</evidence>
<keyword evidence="5 6" id="KW-0472">Membrane</keyword>
<feature type="transmembrane region" description="Helical" evidence="6">
    <location>
        <begin position="20"/>
        <end position="40"/>
    </location>
</feature>
<evidence type="ECO:0000256" key="6">
    <source>
        <dbReference type="PIRNR" id="PIRNR018968"/>
    </source>
</evidence>
<comment type="similarity">
    <text evidence="6">Belongs to the ABC-4 integral membrane protein family.</text>
</comment>
<evidence type="ECO:0000259" key="7">
    <source>
        <dbReference type="Pfam" id="PF02687"/>
    </source>
</evidence>
<feature type="transmembrane region" description="Helical" evidence="6">
    <location>
        <begin position="198"/>
        <end position="219"/>
    </location>
</feature>
<dbReference type="KEGG" id="palr:HGI30_17975"/>
<dbReference type="InterPro" id="IPR003838">
    <property type="entry name" value="ABC3_permease_C"/>
</dbReference>
<name>A0A6H2H1I1_9BACL</name>
<evidence type="ECO:0000256" key="5">
    <source>
        <dbReference type="ARBA" id="ARBA00023136"/>
    </source>
</evidence>
<dbReference type="PIRSF" id="PIRSF018968">
    <property type="entry name" value="ABC_permease_BceB"/>
    <property type="match status" value="1"/>
</dbReference>
<dbReference type="PANTHER" id="PTHR46795">
    <property type="entry name" value="ABC TRANSPORTER PERMEASE-RELATED-RELATED"/>
    <property type="match status" value="1"/>
</dbReference>
<keyword evidence="4 6" id="KW-1133">Transmembrane helix</keyword>
<dbReference type="GO" id="GO:0005886">
    <property type="term" value="C:plasma membrane"/>
    <property type="evidence" value="ECO:0007669"/>
    <property type="project" value="UniProtKB-SubCell"/>
</dbReference>
<evidence type="ECO:0000256" key="4">
    <source>
        <dbReference type="ARBA" id="ARBA00022989"/>
    </source>
</evidence>
<feature type="transmembrane region" description="Helical" evidence="6">
    <location>
        <begin position="61"/>
        <end position="82"/>
    </location>
</feature>
<dbReference type="GO" id="GO:0055085">
    <property type="term" value="P:transmembrane transport"/>
    <property type="evidence" value="ECO:0007669"/>
    <property type="project" value="UniProtKB-UniRule"/>
</dbReference>
<protein>
    <submittedName>
        <fullName evidence="8">ABC transporter permease</fullName>
    </submittedName>
</protein>
<feature type="transmembrane region" description="Helical" evidence="6">
    <location>
        <begin position="525"/>
        <end position="550"/>
    </location>
</feature>
<gene>
    <name evidence="8" type="ORF">HGI30_17975</name>
</gene>
<feature type="transmembrane region" description="Helical" evidence="6">
    <location>
        <begin position="580"/>
        <end position="602"/>
    </location>
</feature>
<dbReference type="PANTHER" id="PTHR46795:SF1">
    <property type="entry name" value="ABC TRANSPORTER PERMEASE PROTEIN"/>
    <property type="match status" value="1"/>
</dbReference>
<dbReference type="EMBL" id="CP051428">
    <property type="protein sequence ID" value="QJC53276.1"/>
    <property type="molecule type" value="Genomic_DNA"/>
</dbReference>